<dbReference type="EMBL" id="MCGE01000004">
    <property type="protein sequence ID" value="ORZ22290.1"/>
    <property type="molecule type" value="Genomic_DNA"/>
</dbReference>
<organism evidence="2 3">
    <name type="scientific">Absidia repens</name>
    <dbReference type="NCBI Taxonomy" id="90262"/>
    <lineage>
        <taxon>Eukaryota</taxon>
        <taxon>Fungi</taxon>
        <taxon>Fungi incertae sedis</taxon>
        <taxon>Mucoromycota</taxon>
        <taxon>Mucoromycotina</taxon>
        <taxon>Mucoromycetes</taxon>
        <taxon>Mucorales</taxon>
        <taxon>Cunninghamellaceae</taxon>
        <taxon>Absidia</taxon>
    </lineage>
</organism>
<feature type="transmembrane region" description="Helical" evidence="1">
    <location>
        <begin position="6"/>
        <end position="24"/>
    </location>
</feature>
<evidence type="ECO:0000256" key="1">
    <source>
        <dbReference type="SAM" id="Phobius"/>
    </source>
</evidence>
<feature type="transmembrane region" description="Helical" evidence="1">
    <location>
        <begin position="295"/>
        <end position="317"/>
    </location>
</feature>
<feature type="transmembrane region" description="Helical" evidence="1">
    <location>
        <begin position="76"/>
        <end position="93"/>
    </location>
</feature>
<keyword evidence="3" id="KW-1185">Reference proteome</keyword>
<keyword evidence="1" id="KW-0472">Membrane</keyword>
<protein>
    <submittedName>
        <fullName evidence="2">Uncharacterized protein</fullName>
    </submittedName>
</protein>
<dbReference type="OrthoDB" id="10588465at2759"/>
<feature type="transmembrane region" description="Helical" evidence="1">
    <location>
        <begin position="36"/>
        <end position="56"/>
    </location>
</feature>
<evidence type="ECO:0000313" key="2">
    <source>
        <dbReference type="EMBL" id="ORZ22290.1"/>
    </source>
</evidence>
<name>A0A1X2IU42_9FUNG</name>
<feature type="transmembrane region" description="Helical" evidence="1">
    <location>
        <begin position="181"/>
        <end position="203"/>
    </location>
</feature>
<dbReference type="Proteomes" id="UP000193560">
    <property type="component" value="Unassembled WGS sequence"/>
</dbReference>
<proteinExistence type="predicted"/>
<accession>A0A1X2IU42</accession>
<keyword evidence="1" id="KW-0812">Transmembrane</keyword>
<evidence type="ECO:0000313" key="3">
    <source>
        <dbReference type="Proteomes" id="UP000193560"/>
    </source>
</evidence>
<feature type="transmembrane region" description="Helical" evidence="1">
    <location>
        <begin position="246"/>
        <end position="265"/>
    </location>
</feature>
<reference evidence="2 3" key="1">
    <citation type="submission" date="2016-07" db="EMBL/GenBank/DDBJ databases">
        <title>Pervasive Adenine N6-methylation of Active Genes in Fungi.</title>
        <authorList>
            <consortium name="DOE Joint Genome Institute"/>
            <person name="Mondo S.J."/>
            <person name="Dannebaum R.O."/>
            <person name="Kuo R.C."/>
            <person name="Labutti K."/>
            <person name="Haridas S."/>
            <person name="Kuo A."/>
            <person name="Salamov A."/>
            <person name="Ahrendt S.R."/>
            <person name="Lipzen A."/>
            <person name="Sullivan W."/>
            <person name="Andreopoulos W.B."/>
            <person name="Clum A."/>
            <person name="Lindquist E."/>
            <person name="Daum C."/>
            <person name="Ramamoorthy G.K."/>
            <person name="Gryganskyi A."/>
            <person name="Culley D."/>
            <person name="Magnuson J.K."/>
            <person name="James T.Y."/>
            <person name="O'Malley M.A."/>
            <person name="Stajich J.E."/>
            <person name="Spatafora J.W."/>
            <person name="Visel A."/>
            <person name="Grigoriev I.V."/>
        </authorList>
    </citation>
    <scope>NUCLEOTIDE SEQUENCE [LARGE SCALE GENOMIC DNA]</scope>
    <source>
        <strain evidence="2 3">NRRL 1336</strain>
    </source>
</reference>
<keyword evidence="1" id="KW-1133">Transmembrane helix</keyword>
<dbReference type="AlphaFoldDB" id="A0A1X2IU42"/>
<comment type="caution">
    <text evidence="2">The sequence shown here is derived from an EMBL/GenBank/DDBJ whole genome shotgun (WGS) entry which is preliminary data.</text>
</comment>
<gene>
    <name evidence="2" type="ORF">BCR42DRAFT_405869</name>
</gene>
<feature type="transmembrane region" description="Helical" evidence="1">
    <location>
        <begin position="146"/>
        <end position="169"/>
    </location>
</feature>
<sequence>MGAELVIWFVYAALFFILFLLPLIRYRTNPKVYCQLALFNLLFAVFSALTAVGRMAHDGPASVDGYRSWLYDAPPPMQFAFPCLSVILYNGLFDAQLQFFKFYVVVLSNYGRWSALHMNPRISKLSIMDSHDGDMMHMNPVSIWRWFNIALLLIYGSTVISLVCCQFILNDSAQTMGLSLSSAICITVLSICVLLNLASSIYARYKMNLKYSLTRHAPKEERAGFKYATSTTTAALVPEDKSKRSLLILIVSPALFLASALTITLEKWISYGTLIYSTATTLSPSLSTTIVTLDLVIECLFICIPISLLVILNVFYVKPYPLIMSSHDI</sequence>